<dbReference type="AlphaFoldDB" id="A0A4Y9KQH0"/>
<dbReference type="EMBL" id="SPQS01000060">
    <property type="protein sequence ID" value="TFV67408.1"/>
    <property type="molecule type" value="Genomic_DNA"/>
</dbReference>
<accession>A0A4Y9NJH9</accession>
<comment type="caution">
    <text evidence="1">The sequence shown here is derived from an EMBL/GenBank/DDBJ whole genome shotgun (WGS) entry which is preliminary data.</text>
</comment>
<name>A0A4Y9KQH0_9BRAD</name>
<feature type="non-terminal residue" evidence="1">
    <location>
        <position position="80"/>
    </location>
</feature>
<dbReference type="EMBL" id="SPQS01000111">
    <property type="protein sequence ID" value="TFV65867.1"/>
    <property type="molecule type" value="Genomic_DNA"/>
</dbReference>
<evidence type="ECO:0000313" key="9">
    <source>
        <dbReference type="EMBL" id="TFV68825.1"/>
    </source>
</evidence>
<evidence type="ECO:0000313" key="3">
    <source>
        <dbReference type="EMBL" id="TFV28587.1"/>
    </source>
</evidence>
<evidence type="ECO:0000313" key="11">
    <source>
        <dbReference type="Proteomes" id="UP000298225"/>
    </source>
</evidence>
<dbReference type="Proteomes" id="UP000298225">
    <property type="component" value="Unassembled WGS sequence"/>
</dbReference>
<dbReference type="EMBL" id="SPQU01000081">
    <property type="protein sequence ID" value="TFV28145.1"/>
    <property type="molecule type" value="Genomic_DNA"/>
</dbReference>
<keyword evidence="11" id="KW-1185">Reference proteome</keyword>
<dbReference type="OrthoDB" id="7169055at2"/>
<accession>A0A4Y9KQH0</accession>
<organism evidence="1 11">
    <name type="scientific">Bradyrhizobium frederickii</name>
    <dbReference type="NCBI Taxonomy" id="2560054"/>
    <lineage>
        <taxon>Bacteria</taxon>
        <taxon>Pseudomonadati</taxon>
        <taxon>Pseudomonadota</taxon>
        <taxon>Alphaproteobacteria</taxon>
        <taxon>Hyphomicrobiales</taxon>
        <taxon>Nitrobacteraceae</taxon>
        <taxon>Bradyrhizobium</taxon>
    </lineage>
</organism>
<evidence type="ECO:0000313" key="5">
    <source>
        <dbReference type="EMBL" id="TFV65867.1"/>
    </source>
</evidence>
<dbReference type="RefSeq" id="WP_135167358.1">
    <property type="nucleotide sequence ID" value="NZ_SPQS01000034.1"/>
</dbReference>
<protein>
    <submittedName>
        <fullName evidence="1">Uncharacterized protein</fullName>
    </submittedName>
</protein>
<sequence length="80" mass="9226">MVLFAGFRRVSPQFLANCSWAIAVILSRRANQRRAIAMRPKARRESGQNDLFKARLDQIVDPDHALVRLSGSIDWRFLED</sequence>
<evidence type="ECO:0000313" key="7">
    <source>
        <dbReference type="EMBL" id="TFV67408.1"/>
    </source>
</evidence>
<dbReference type="EMBL" id="SPQU01000070">
    <property type="protein sequence ID" value="TFV28587.1"/>
    <property type="molecule type" value="Genomic_DNA"/>
</dbReference>
<evidence type="ECO:0000313" key="1">
    <source>
        <dbReference type="EMBL" id="TFV26712.1"/>
    </source>
</evidence>
<dbReference type="EMBL" id="SPQS01000069">
    <property type="protein sequence ID" value="TFV67115.1"/>
    <property type="molecule type" value="Genomic_DNA"/>
</dbReference>
<dbReference type="EMBL" id="SPQS01000041">
    <property type="protein sequence ID" value="TFV68493.1"/>
    <property type="molecule type" value="Genomic_DNA"/>
</dbReference>
<evidence type="ECO:0000313" key="2">
    <source>
        <dbReference type="EMBL" id="TFV28145.1"/>
    </source>
</evidence>
<reference evidence="1 11" key="1">
    <citation type="submission" date="2019-03" db="EMBL/GenBank/DDBJ databases">
        <title>Bradyrhizobium strains diversity isolated from Chamaecrista fasciculata.</title>
        <authorList>
            <person name="Urquiaga M.C.O."/>
            <person name="Hungria M."/>
            <person name="Delamuta J.R.M."/>
        </authorList>
    </citation>
    <scope>NUCLEOTIDE SEQUENCE [LARGE SCALE GENOMIC DNA]</scope>
    <source>
        <strain evidence="1 11">CNPSo 3424</strain>
    </source>
</reference>
<dbReference type="Proteomes" id="UP000297700">
    <property type="component" value="Unassembled WGS sequence"/>
</dbReference>
<evidence type="ECO:0000313" key="10">
    <source>
        <dbReference type="Proteomes" id="UP000297700"/>
    </source>
</evidence>
<evidence type="ECO:0000313" key="4">
    <source>
        <dbReference type="EMBL" id="TFV28623.1"/>
    </source>
</evidence>
<dbReference type="EMBL" id="SPQS01000034">
    <property type="protein sequence ID" value="TFV68825.1"/>
    <property type="molecule type" value="Genomic_DNA"/>
</dbReference>
<dbReference type="EMBL" id="SPQU01000067">
    <property type="protein sequence ID" value="TFV28623.1"/>
    <property type="molecule type" value="Genomic_DNA"/>
</dbReference>
<reference evidence="5 10" key="2">
    <citation type="submission" date="2019-03" db="EMBL/GenBank/DDBJ databases">
        <title>Bradyrhizobium strains diversity.</title>
        <authorList>
            <person name="Urquiaga M.C.O."/>
            <person name="Hungria M."/>
            <person name="Delamuta J.R.M."/>
            <person name="Klepa M.S."/>
        </authorList>
    </citation>
    <scope>NUCLEOTIDE SEQUENCE [LARGE SCALE GENOMIC DNA]</scope>
    <source>
        <strain evidence="5 10">CNPSo 3426</strain>
    </source>
</reference>
<dbReference type="EMBL" id="SPQU01000116">
    <property type="protein sequence ID" value="TFV26712.1"/>
    <property type="molecule type" value="Genomic_DNA"/>
</dbReference>
<evidence type="ECO:0000313" key="8">
    <source>
        <dbReference type="EMBL" id="TFV68493.1"/>
    </source>
</evidence>
<proteinExistence type="predicted"/>
<gene>
    <name evidence="9" type="ORF">E4K64_35130</name>
    <name evidence="8" type="ORF">E4K64_36605</name>
    <name evidence="7" type="ORF">E4K64_38495</name>
    <name evidence="6" type="ORF">E4K64_38870</name>
    <name evidence="5" type="ORF">E4K64_39815</name>
    <name evidence="4" type="ORF">E4K66_38865</name>
    <name evidence="3" type="ORF">E4K66_38975</name>
    <name evidence="2" type="ORF">E4K66_39390</name>
    <name evidence="1" type="ORF">E4K66_40170</name>
</gene>
<evidence type="ECO:0000313" key="6">
    <source>
        <dbReference type="EMBL" id="TFV67115.1"/>
    </source>
</evidence>